<feature type="transmembrane region" description="Helical" evidence="9">
    <location>
        <begin position="150"/>
        <end position="171"/>
    </location>
</feature>
<evidence type="ECO:0000256" key="8">
    <source>
        <dbReference type="PIRNR" id="PIRNR016661"/>
    </source>
</evidence>
<evidence type="ECO:0000256" key="1">
    <source>
        <dbReference type="ARBA" id="ARBA00004651"/>
    </source>
</evidence>
<keyword evidence="6 9" id="KW-1133">Transmembrane helix</keyword>
<reference evidence="10 11" key="1">
    <citation type="submission" date="2024-09" db="EMBL/GenBank/DDBJ databases">
        <authorList>
            <person name="Sun Q."/>
            <person name="Mori K."/>
        </authorList>
    </citation>
    <scope>NUCLEOTIDE SEQUENCE [LARGE SCALE GENOMIC DNA]</scope>
    <source>
        <strain evidence="10 11">NCAIM B.02610</strain>
    </source>
</reference>
<feature type="transmembrane region" description="Helical" evidence="9">
    <location>
        <begin position="32"/>
        <end position="50"/>
    </location>
</feature>
<feature type="transmembrane region" description="Helical" evidence="9">
    <location>
        <begin position="115"/>
        <end position="138"/>
    </location>
</feature>
<dbReference type="RefSeq" id="WP_335960743.1">
    <property type="nucleotide sequence ID" value="NZ_JAXBLX010000012.1"/>
</dbReference>
<comment type="subcellular location">
    <subcellularLocation>
        <location evidence="1 8">Cell membrane</location>
        <topology evidence="1 8">Multi-pass membrane protein</topology>
    </subcellularLocation>
</comment>
<evidence type="ECO:0000256" key="3">
    <source>
        <dbReference type="ARBA" id="ARBA00022448"/>
    </source>
</evidence>
<organism evidence="10 11">
    <name type="scientific">Halalkalibacter kiskunsagensis</name>
    <dbReference type="NCBI Taxonomy" id="1548599"/>
    <lineage>
        <taxon>Bacteria</taxon>
        <taxon>Bacillati</taxon>
        <taxon>Bacillota</taxon>
        <taxon>Bacilli</taxon>
        <taxon>Bacillales</taxon>
        <taxon>Bacillaceae</taxon>
        <taxon>Halalkalibacter</taxon>
    </lineage>
</organism>
<keyword evidence="11" id="KW-1185">Reference proteome</keyword>
<name>A0ABV6KC52_9BACI</name>
<evidence type="ECO:0000256" key="4">
    <source>
        <dbReference type="ARBA" id="ARBA00022475"/>
    </source>
</evidence>
<keyword evidence="7 8" id="KW-0472">Membrane</keyword>
<dbReference type="PIRSF" id="PIRSF016661">
    <property type="entry name" value="BioY"/>
    <property type="match status" value="1"/>
</dbReference>
<keyword evidence="5 9" id="KW-0812">Transmembrane</keyword>
<dbReference type="PANTHER" id="PTHR34295">
    <property type="entry name" value="BIOTIN TRANSPORTER BIOY"/>
    <property type="match status" value="1"/>
</dbReference>
<feature type="transmembrane region" description="Helical" evidence="9">
    <location>
        <begin position="57"/>
        <end position="74"/>
    </location>
</feature>
<evidence type="ECO:0000313" key="11">
    <source>
        <dbReference type="Proteomes" id="UP001589838"/>
    </source>
</evidence>
<dbReference type="PANTHER" id="PTHR34295:SF4">
    <property type="entry name" value="BIOTIN TRANSPORTER BIOY-RELATED"/>
    <property type="match status" value="1"/>
</dbReference>
<dbReference type="Gene3D" id="1.10.1760.20">
    <property type="match status" value="1"/>
</dbReference>
<evidence type="ECO:0000256" key="7">
    <source>
        <dbReference type="ARBA" id="ARBA00023136"/>
    </source>
</evidence>
<evidence type="ECO:0000313" key="10">
    <source>
        <dbReference type="EMBL" id="MFC0470889.1"/>
    </source>
</evidence>
<dbReference type="InterPro" id="IPR003784">
    <property type="entry name" value="BioY"/>
</dbReference>
<proteinExistence type="inferred from homology"/>
<protein>
    <recommendedName>
        <fullName evidence="8">Biotin transporter</fullName>
    </recommendedName>
</protein>
<gene>
    <name evidence="10" type="ORF">ACFFHM_10375</name>
</gene>
<feature type="transmembrane region" description="Helical" evidence="9">
    <location>
        <begin position="86"/>
        <end position="103"/>
    </location>
</feature>
<dbReference type="Proteomes" id="UP001589838">
    <property type="component" value="Unassembled WGS sequence"/>
</dbReference>
<keyword evidence="4 8" id="KW-1003">Cell membrane</keyword>
<evidence type="ECO:0000256" key="6">
    <source>
        <dbReference type="ARBA" id="ARBA00022989"/>
    </source>
</evidence>
<evidence type="ECO:0000256" key="5">
    <source>
        <dbReference type="ARBA" id="ARBA00022692"/>
    </source>
</evidence>
<dbReference type="Pfam" id="PF02632">
    <property type="entry name" value="BioY"/>
    <property type="match status" value="1"/>
</dbReference>
<evidence type="ECO:0000256" key="9">
    <source>
        <dbReference type="SAM" id="Phobius"/>
    </source>
</evidence>
<keyword evidence="3 8" id="KW-0813">Transport</keyword>
<comment type="similarity">
    <text evidence="2 8">Belongs to the BioY family.</text>
</comment>
<accession>A0ABV6KC52</accession>
<dbReference type="EMBL" id="JBHLUX010000027">
    <property type="protein sequence ID" value="MFC0470889.1"/>
    <property type="molecule type" value="Genomic_DNA"/>
</dbReference>
<comment type="caution">
    <text evidence="10">The sequence shown here is derived from an EMBL/GenBank/DDBJ whole genome shotgun (WGS) entry which is preliminary data.</text>
</comment>
<sequence>MKLRNMIYASLFAAIVGALGILPPFTLPISPVPITAQTLGVMLAGAILGARRGGLSLGIFVALVAVGIPLLAGGRGGFGVLLGPSGGYILSWPIAAFVIGYLVEKYWHKMNVARFILFNFLGGILLVYACGISYLSFVTGIPWTTAAFQALIYVPGDVTKAVIAGITAMQIKKAYPLIKKPTELQKTA</sequence>
<feature type="transmembrane region" description="Helical" evidence="9">
    <location>
        <begin position="7"/>
        <end position="26"/>
    </location>
</feature>
<evidence type="ECO:0000256" key="2">
    <source>
        <dbReference type="ARBA" id="ARBA00010692"/>
    </source>
</evidence>